<dbReference type="EMBL" id="GBHO01001317">
    <property type="protein sequence ID" value="JAG42287.1"/>
    <property type="molecule type" value="Transcribed_RNA"/>
</dbReference>
<dbReference type="EMBL" id="GBHO01001311">
    <property type="protein sequence ID" value="JAG42293.1"/>
    <property type="molecule type" value="Transcribed_RNA"/>
</dbReference>
<feature type="compositionally biased region" description="Polar residues" evidence="1">
    <location>
        <begin position="26"/>
        <end position="39"/>
    </location>
</feature>
<feature type="compositionally biased region" description="Low complexity" evidence="1">
    <location>
        <begin position="111"/>
        <end position="127"/>
    </location>
</feature>
<dbReference type="EMBL" id="GBHO01001318">
    <property type="protein sequence ID" value="JAG42286.1"/>
    <property type="molecule type" value="Transcribed_RNA"/>
</dbReference>
<dbReference type="EMBL" id="GBHO01001313">
    <property type="protein sequence ID" value="JAG42291.1"/>
    <property type="molecule type" value="Transcribed_RNA"/>
</dbReference>
<feature type="region of interest" description="Disordered" evidence="1">
    <location>
        <begin position="78"/>
        <end position="241"/>
    </location>
</feature>
<name>A0A0A9ZAJ7_LYGHE</name>
<gene>
    <name evidence="5" type="ORF">CM83_16414</name>
    <name evidence="4" type="ORF">CM83_16421</name>
    <name evidence="3" type="ORF">CM83_16434</name>
    <name evidence="2" type="ORF">CM83_16439</name>
</gene>
<feature type="region of interest" description="Disordered" evidence="1">
    <location>
        <begin position="1"/>
        <end position="50"/>
    </location>
</feature>
<reference evidence="3" key="2">
    <citation type="submission" date="2014-07" db="EMBL/GenBank/DDBJ databases">
        <authorList>
            <person name="Hull J."/>
        </authorList>
    </citation>
    <scope>NUCLEOTIDE SEQUENCE</scope>
</reference>
<feature type="compositionally biased region" description="Low complexity" evidence="1">
    <location>
        <begin position="12"/>
        <end position="22"/>
    </location>
</feature>
<evidence type="ECO:0000313" key="4">
    <source>
        <dbReference type="EMBL" id="JAG42291.1"/>
    </source>
</evidence>
<reference evidence="3" key="1">
    <citation type="journal article" date="2014" name="PLoS ONE">
        <title>Transcriptome-Based Identification of ABC Transporters in the Western Tarnished Plant Bug Lygus hesperus.</title>
        <authorList>
            <person name="Hull J.J."/>
            <person name="Chaney K."/>
            <person name="Geib S.M."/>
            <person name="Fabrick J.A."/>
            <person name="Brent C.S."/>
            <person name="Walsh D."/>
            <person name="Lavine L.C."/>
        </authorList>
    </citation>
    <scope>NUCLEOTIDE SEQUENCE</scope>
</reference>
<proteinExistence type="predicted"/>
<feature type="compositionally biased region" description="Basic and acidic residues" evidence="1">
    <location>
        <begin position="144"/>
        <end position="154"/>
    </location>
</feature>
<protein>
    <submittedName>
        <fullName evidence="3">Uncharacterized protein</fullName>
    </submittedName>
</protein>
<evidence type="ECO:0000256" key="1">
    <source>
        <dbReference type="SAM" id="MobiDB-lite"/>
    </source>
</evidence>
<feature type="compositionally biased region" description="Polar residues" evidence="1">
    <location>
        <begin position="1"/>
        <end position="11"/>
    </location>
</feature>
<evidence type="ECO:0000313" key="3">
    <source>
        <dbReference type="EMBL" id="JAG42287.1"/>
    </source>
</evidence>
<feature type="compositionally biased region" description="Basic residues" evidence="1">
    <location>
        <begin position="198"/>
        <end position="210"/>
    </location>
</feature>
<feature type="compositionally biased region" description="Low complexity" evidence="1">
    <location>
        <begin position="40"/>
        <end position="50"/>
    </location>
</feature>
<sequence length="241" mass="26330">MLRMMTASQSMQQQQQQQPQQPTDGVATSAQESSINPPSTTTADRTSANTTAGPVKYFSYLDAVTNSNFTLHVPMALPADTKQSPPAGPTKPVVSETVAPAETQPSKFGTSKLSYSSKASSAAVNSATNTGVREPRRKPLYNQTDRKQYRKEQWESSTRSGGTDNGTRAPMREKFYKNIAAGSTTNGATTPEEDQHLKHNHSYNHNHNHNRHESVPETDAQNDTTIASEPQRMTLTHGAKN</sequence>
<feature type="compositionally biased region" description="Polar residues" evidence="1">
    <location>
        <begin position="155"/>
        <end position="166"/>
    </location>
</feature>
<dbReference type="AlphaFoldDB" id="A0A0A9ZAJ7"/>
<accession>A0A0A9ZAJ7</accession>
<evidence type="ECO:0000313" key="5">
    <source>
        <dbReference type="EMBL" id="JAG42293.1"/>
    </source>
</evidence>
<evidence type="ECO:0000313" key="2">
    <source>
        <dbReference type="EMBL" id="JAG42286.1"/>
    </source>
</evidence>
<feature type="compositionally biased region" description="Polar residues" evidence="1">
    <location>
        <begin position="219"/>
        <end position="234"/>
    </location>
</feature>
<organism evidence="3">
    <name type="scientific">Lygus hesperus</name>
    <name type="common">Western plant bug</name>
    <dbReference type="NCBI Taxonomy" id="30085"/>
    <lineage>
        <taxon>Eukaryota</taxon>
        <taxon>Metazoa</taxon>
        <taxon>Ecdysozoa</taxon>
        <taxon>Arthropoda</taxon>
        <taxon>Hexapoda</taxon>
        <taxon>Insecta</taxon>
        <taxon>Pterygota</taxon>
        <taxon>Neoptera</taxon>
        <taxon>Paraneoptera</taxon>
        <taxon>Hemiptera</taxon>
        <taxon>Heteroptera</taxon>
        <taxon>Panheteroptera</taxon>
        <taxon>Cimicomorpha</taxon>
        <taxon>Miridae</taxon>
        <taxon>Mirini</taxon>
        <taxon>Lygus</taxon>
    </lineage>
</organism>